<evidence type="ECO:0000313" key="1">
    <source>
        <dbReference type="EMBL" id="SHO46553.1"/>
    </source>
</evidence>
<reference evidence="2" key="1">
    <citation type="submission" date="2016-12" db="EMBL/GenBank/DDBJ databases">
        <authorList>
            <person name="Herbold C."/>
        </authorList>
    </citation>
    <scope>NUCLEOTIDE SEQUENCE [LARGE SCALE GENOMIC DNA]</scope>
</reference>
<dbReference type="OrthoDB" id="2648at2157"/>
<dbReference type="EMBL" id="FRFC01000004">
    <property type="protein sequence ID" value="SHO46553.1"/>
    <property type="molecule type" value="Genomic_DNA"/>
</dbReference>
<proteinExistence type="predicted"/>
<sequence length="248" mass="27185">MSRPYFYIIMVLSSIILVCIPGSYADSGSVLFMKQNSTAKIYVNFTFPVLNNETHTLRPQILTGLTYPNSFANGLSINAVPSLLVANKSNVGVTYVIAAKDDTKGVYAISLYWCGLLPLVVGFNDSEVSPVIFNEFFTAKYSCPNFSQSTPKMNIIGYSNMIHKIIHANSNSNNSNNDHLVNQLGQLPESPLKQIKSGVKSSDVKCKKDFILITKHEDDKPACVTISTAIVLAERGWTTSLQIHPAGN</sequence>
<accession>A0A2H1EHM3</accession>
<dbReference type="AlphaFoldDB" id="A0A2H1EHM3"/>
<dbReference type="Proteomes" id="UP000232412">
    <property type="component" value="Unassembled WGS sequence"/>
</dbReference>
<name>A0A2H1EHM3_9ARCH</name>
<protein>
    <submittedName>
        <fullName evidence="1">Uncharacterized protein</fullName>
    </submittedName>
</protein>
<evidence type="ECO:0000313" key="2">
    <source>
        <dbReference type="Proteomes" id="UP000232412"/>
    </source>
</evidence>
<organism evidence="1 2">
    <name type="scientific">Nitrosotalea sinensis</name>
    <dbReference type="NCBI Taxonomy" id="1499975"/>
    <lineage>
        <taxon>Archaea</taxon>
        <taxon>Nitrososphaerota</taxon>
        <taxon>Nitrososphaeria</taxon>
        <taxon>Nitrosotaleales</taxon>
        <taxon>Nitrosotaleaceae</taxon>
        <taxon>Nitrosotalea</taxon>
    </lineage>
</organism>
<gene>
    <name evidence="1" type="ORF">NSIN_30182</name>
</gene>
<dbReference type="RefSeq" id="WP_133124102.1">
    <property type="nucleotide sequence ID" value="NZ_FRFC01000004.1"/>
</dbReference>
<keyword evidence="2" id="KW-1185">Reference proteome</keyword>